<accession>A0ABW5E2Q4</accession>
<dbReference type="PROSITE" id="PS50035">
    <property type="entry name" value="PLD"/>
    <property type="match status" value="1"/>
</dbReference>
<dbReference type="RefSeq" id="WP_377094870.1">
    <property type="nucleotide sequence ID" value="NZ_JBHSJM010000001.1"/>
</dbReference>
<gene>
    <name evidence="2" type="ORF">ACFSQZ_01470</name>
</gene>
<reference evidence="3" key="1">
    <citation type="journal article" date="2019" name="Int. J. Syst. Evol. Microbiol.">
        <title>The Global Catalogue of Microorganisms (GCM) 10K type strain sequencing project: providing services to taxonomists for standard genome sequencing and annotation.</title>
        <authorList>
            <consortium name="The Broad Institute Genomics Platform"/>
            <consortium name="The Broad Institute Genome Sequencing Center for Infectious Disease"/>
            <person name="Wu L."/>
            <person name="Ma J."/>
        </authorList>
    </citation>
    <scope>NUCLEOTIDE SEQUENCE [LARGE SCALE GENOMIC DNA]</scope>
    <source>
        <strain evidence="3">JCM 16545</strain>
    </source>
</reference>
<sequence length="728" mass="81898">MKDARIDCDLHKLLKSYVYDHALVSTFTFSPRFFEEYMLERFKALQGKGGITVFLDRGQYEEVIECTAQDKDWVPKLANRRYLLQPVSVPGVFHPKVFLFTSEKRGLLIIGSANFTQDGLGGNAELVSVFEFEVGKKEEALALFQSAFQFFESLIQQWPSKDGSSNVDEVRRDTPWLTSPLDKSAPETIPSLLHNLDEALWPQIVKGLGSVDELSLVSRFFDKKPQILDSVCKNLGQPKVNVYTEPKRGGLSPDWLKYPYAHNKSLSIYHCKYGDAEHRQPLHAKGYALSADGQTTLAIGSANFSTAALLRRANAGNVEVMLLYPPQPTHILNPMGILDPLSNGKEVTHPDQLVAQSGVEGEPVNSSRKYEVVLMEVRLEGDILRLSTEEKVMSLSCRLSQANVAPRDFSIEESHSGELQVKLPSNWVKRMVGASTVAQLVATRDASVKVSNPVLVAAIFDPRTGQGARQSRRLREATESPQRFMGVLHELYEWDDELSLKNFLNNCNIPINLTHRSLSAARRDSSYDGPPAGFGDLGERGLIQFTCFHEAVVTFVRRHRSRLSQHVENGKLLSVSNYLQVMETLILLLVDQIERAKGGLAKEGLTVLSVDEWKSIRTQLAEYYQEIEKLLSLTVCEYLPSLHEKETSRTVHEMFEDAPDRVLGLCTKAVAARVEIAKSLDANVVIQIKAYQRKKACFFHSLLSDEKWRDYCKKLKTHADQWRKAVSV</sequence>
<evidence type="ECO:0000313" key="2">
    <source>
        <dbReference type="EMBL" id="MFD2275125.1"/>
    </source>
</evidence>
<dbReference type="Proteomes" id="UP001597297">
    <property type="component" value="Unassembled WGS sequence"/>
</dbReference>
<keyword evidence="3" id="KW-1185">Reference proteome</keyword>
<dbReference type="EMBL" id="JBHUJC010000003">
    <property type="protein sequence ID" value="MFD2275125.1"/>
    <property type="molecule type" value="Genomic_DNA"/>
</dbReference>
<proteinExistence type="predicted"/>
<feature type="domain" description="PLD phosphodiesterase" evidence="1">
    <location>
        <begin position="89"/>
        <end position="119"/>
    </location>
</feature>
<dbReference type="CDD" id="cd09117">
    <property type="entry name" value="PLDc_Bfil_DEXD_like"/>
    <property type="match status" value="1"/>
</dbReference>
<evidence type="ECO:0000259" key="1">
    <source>
        <dbReference type="PROSITE" id="PS50035"/>
    </source>
</evidence>
<evidence type="ECO:0000313" key="3">
    <source>
        <dbReference type="Proteomes" id="UP001597297"/>
    </source>
</evidence>
<comment type="caution">
    <text evidence="2">The sequence shown here is derived from an EMBL/GenBank/DDBJ whole genome shotgun (WGS) entry which is preliminary data.</text>
</comment>
<protein>
    <recommendedName>
        <fullName evidence="1">PLD phosphodiesterase domain-containing protein</fullName>
    </recommendedName>
</protein>
<dbReference type="Gene3D" id="3.30.870.10">
    <property type="entry name" value="Endonuclease Chain A"/>
    <property type="match status" value="2"/>
</dbReference>
<dbReference type="InterPro" id="IPR001736">
    <property type="entry name" value="PLipase_D/transphosphatidylase"/>
</dbReference>
<organism evidence="2 3">
    <name type="scientific">Rubritalea spongiae</name>
    <dbReference type="NCBI Taxonomy" id="430797"/>
    <lineage>
        <taxon>Bacteria</taxon>
        <taxon>Pseudomonadati</taxon>
        <taxon>Verrucomicrobiota</taxon>
        <taxon>Verrucomicrobiia</taxon>
        <taxon>Verrucomicrobiales</taxon>
        <taxon>Rubritaleaceae</taxon>
        <taxon>Rubritalea</taxon>
    </lineage>
</organism>
<name>A0ABW5E2Q4_9BACT</name>